<protein>
    <recommendedName>
        <fullName evidence="4">Tail assembly chaperone</fullName>
    </recommendedName>
</protein>
<gene>
    <name evidence="2" type="ORF">EV383_4381</name>
</gene>
<reference evidence="2 3" key="1">
    <citation type="submission" date="2019-02" db="EMBL/GenBank/DDBJ databases">
        <title>Sequencing the genomes of 1000 actinobacteria strains.</title>
        <authorList>
            <person name="Klenk H.-P."/>
        </authorList>
    </citation>
    <scope>NUCLEOTIDE SEQUENCE [LARGE SCALE GENOMIC DNA]</scope>
    <source>
        <strain evidence="2 3">DSM 45779</strain>
    </source>
</reference>
<organism evidence="2 3">
    <name type="scientific">Pseudonocardia sediminis</name>
    <dbReference type="NCBI Taxonomy" id="1397368"/>
    <lineage>
        <taxon>Bacteria</taxon>
        <taxon>Bacillati</taxon>
        <taxon>Actinomycetota</taxon>
        <taxon>Actinomycetes</taxon>
        <taxon>Pseudonocardiales</taxon>
        <taxon>Pseudonocardiaceae</taxon>
        <taxon>Pseudonocardia</taxon>
    </lineage>
</organism>
<dbReference type="Proteomes" id="UP000291591">
    <property type="component" value="Unassembled WGS sequence"/>
</dbReference>
<name>A0A4Q7UZ82_PSEST</name>
<feature type="region of interest" description="Disordered" evidence="1">
    <location>
        <begin position="114"/>
        <end position="139"/>
    </location>
</feature>
<accession>A0A4Q7UZ82</accession>
<proteinExistence type="predicted"/>
<dbReference type="RefSeq" id="WP_130291609.1">
    <property type="nucleotide sequence ID" value="NZ_SHKL01000001.1"/>
</dbReference>
<dbReference type="EMBL" id="SHKL01000001">
    <property type="protein sequence ID" value="RZT87457.1"/>
    <property type="molecule type" value="Genomic_DNA"/>
</dbReference>
<comment type="caution">
    <text evidence="2">The sequence shown here is derived from an EMBL/GenBank/DDBJ whole genome shotgun (WGS) entry which is preliminary data.</text>
</comment>
<evidence type="ECO:0000313" key="2">
    <source>
        <dbReference type="EMBL" id="RZT87457.1"/>
    </source>
</evidence>
<keyword evidence="3" id="KW-1185">Reference proteome</keyword>
<sequence length="139" mass="15696">MKRTAVDFQDEATKDDPYEYTIKGRKTPTRPKAFRHFTFGEKQRQLKAELLWNKALDAMDVQALIDTPPMEQPTLVSLQIRFGKDFDAFWTTEGAEMADDALAALMRDIDKYYDPTPADDKDADPDSDAGKGRLTSVGS</sequence>
<evidence type="ECO:0008006" key="4">
    <source>
        <dbReference type="Google" id="ProtNLM"/>
    </source>
</evidence>
<dbReference type="AlphaFoldDB" id="A0A4Q7UZ82"/>
<evidence type="ECO:0000313" key="3">
    <source>
        <dbReference type="Proteomes" id="UP000291591"/>
    </source>
</evidence>
<evidence type="ECO:0000256" key="1">
    <source>
        <dbReference type="SAM" id="MobiDB-lite"/>
    </source>
</evidence>